<keyword evidence="2 6" id="KW-0812">Transmembrane</keyword>
<feature type="transmembrane region" description="Helical" evidence="6">
    <location>
        <begin position="73"/>
        <end position="95"/>
    </location>
</feature>
<feature type="compositionally biased region" description="Polar residues" evidence="5">
    <location>
        <begin position="233"/>
        <end position="242"/>
    </location>
</feature>
<comment type="caution">
    <text evidence="8">The sequence shown here is derived from an EMBL/GenBank/DDBJ whole genome shotgun (WGS) entry which is preliminary data.</text>
</comment>
<dbReference type="InterPro" id="IPR052430">
    <property type="entry name" value="IVT-Associated"/>
</dbReference>
<feature type="transmembrane region" description="Helical" evidence="6">
    <location>
        <begin position="738"/>
        <end position="760"/>
    </location>
</feature>
<dbReference type="PANTHER" id="PTHR47804:SF3">
    <property type="entry name" value="PROTEIN BRE4"/>
    <property type="match status" value="1"/>
</dbReference>
<keyword evidence="4 6" id="KW-0472">Membrane</keyword>
<feature type="transmembrane region" description="Helical" evidence="6">
    <location>
        <begin position="47"/>
        <end position="66"/>
    </location>
</feature>
<sequence length="1005" mass="111009">MVRPLGLPGPGVIWREKIRRLLPPVISSFLCFVFVVVKPLSSLGGQYAFLCYTSLLLFCFPGGTIGGQLEATILGILFTVAGLAWAIVTLAIAAYCGRTYSSDGAEARTVLGLGLATLAFIAGFIRSYAPRLTLASRIGLFFPVFLLTSEQAITQVTARLFLEQFYIALFAAAFGLVPIVLLGHRSSGPALGCALLGSLSSVQEVLPISLTVFLEDEGPTATPPAWHKAVSPDPTSSPSQHAEQAKELKSRTARISPLLKAYSNEMLYARSPPTHLQPIVTALKAVSRNPLLGSSNHTPGERIQAALLRVRHHSSSRPTSALGTPRRGSSNPRHSDGGRFAHELEKRLDAVPSYLRSEVPMARQAHTPTVTATPDTRLAERWTELSRCVCAAVRISGDRIAGVWAWINPFSSSQLPESAVRSDLVSAIKAFETDLELALDPEESFSRALSGSRTPARTQEWRHSLETHTERDNFRLAFHMISLLDLGRDVLKLYDVVERVTAAAPKEKRRYIPYLHRWIRSRADVQPTASGAADETSPPDPTGGLDFIQAALRREHHAQLESRGRLDALRLLWRSVWDSHKILLARIGVSRFLHLSRHSRHSRFALKLTLGISLLSLPAFLPPGSLGRMWFEDVRGGWVLASYLYVLEVHTGAIFRVGFFRIVGTFSGALFAYIFALIARDNPYALVTLATVMSIPISYIILFTTFPGVGTVAGITLPPLLFLNYLDLSMGRDPFFLAWTRFIDITIGIVAAVLVGSLIWPDHARVRYFSAVHTTLERLTDYYLQLSRDNLRSTLLYQSDQKIYSDLDRSVRREIASARTLVSVQRNEVSLLPRPIRLYGEVLDAAERIIETLTEIRLLRFSVPRKETVLDVLPIRSEFVSAVLINLWACGQAFRSRSPLPQFLPMPRVALEELTQAVDEQRREGRRRTRSSRQAGASGSSSPSAPAAGGKGSREQLAMLYAMAEHEALGELCDLIDELIAAARTLFGSQTFLDTAIRQPFTEGI</sequence>
<dbReference type="AlphaFoldDB" id="A0AA38H755"/>
<evidence type="ECO:0000259" key="7">
    <source>
        <dbReference type="Pfam" id="PF13515"/>
    </source>
</evidence>
<evidence type="ECO:0000256" key="6">
    <source>
        <dbReference type="SAM" id="Phobius"/>
    </source>
</evidence>
<feature type="compositionally biased region" description="Polar residues" evidence="5">
    <location>
        <begin position="316"/>
        <end position="332"/>
    </location>
</feature>
<dbReference type="GO" id="GO:0005886">
    <property type="term" value="C:plasma membrane"/>
    <property type="evidence" value="ECO:0007669"/>
    <property type="project" value="InterPro"/>
</dbReference>
<evidence type="ECO:0000313" key="8">
    <source>
        <dbReference type="EMBL" id="KAI9633594.1"/>
    </source>
</evidence>
<evidence type="ECO:0000256" key="4">
    <source>
        <dbReference type="ARBA" id="ARBA00023136"/>
    </source>
</evidence>
<organism evidence="8 9">
    <name type="scientific">Dioszegia hungarica</name>
    <dbReference type="NCBI Taxonomy" id="4972"/>
    <lineage>
        <taxon>Eukaryota</taxon>
        <taxon>Fungi</taxon>
        <taxon>Dikarya</taxon>
        <taxon>Basidiomycota</taxon>
        <taxon>Agaricomycotina</taxon>
        <taxon>Tremellomycetes</taxon>
        <taxon>Tremellales</taxon>
        <taxon>Bulleribasidiaceae</taxon>
        <taxon>Dioszegia</taxon>
    </lineage>
</organism>
<feature type="transmembrane region" description="Helical" evidence="6">
    <location>
        <begin position="107"/>
        <end position="125"/>
    </location>
</feature>
<keyword evidence="9" id="KW-1185">Reference proteome</keyword>
<feature type="transmembrane region" description="Helical" evidence="6">
    <location>
        <begin position="708"/>
        <end position="726"/>
    </location>
</feature>
<protein>
    <recommendedName>
        <fullName evidence="7">Integral membrane bound transporter domain-containing protein</fullName>
    </recommendedName>
</protein>
<evidence type="ECO:0000313" key="9">
    <source>
        <dbReference type="Proteomes" id="UP001164286"/>
    </source>
</evidence>
<reference evidence="8" key="1">
    <citation type="journal article" date="2022" name="G3 (Bethesda)">
        <title>High quality genome of the basidiomycete yeast Dioszegia hungarica PDD-24b-2 isolated from cloud water.</title>
        <authorList>
            <person name="Jarrige D."/>
            <person name="Haridas S."/>
            <person name="Bleykasten-Grosshans C."/>
            <person name="Joly M."/>
            <person name="Nadalig T."/>
            <person name="Sancelme M."/>
            <person name="Vuilleumier S."/>
            <person name="Grigoriev I.V."/>
            <person name="Amato P."/>
            <person name="Bringel F."/>
        </authorList>
    </citation>
    <scope>NUCLEOTIDE SEQUENCE</scope>
    <source>
        <strain evidence="8">PDD-24b-2</strain>
    </source>
</reference>
<evidence type="ECO:0000256" key="1">
    <source>
        <dbReference type="ARBA" id="ARBA00004141"/>
    </source>
</evidence>
<keyword evidence="3 6" id="KW-1133">Transmembrane helix</keyword>
<dbReference type="GeneID" id="77724962"/>
<dbReference type="GO" id="GO:0022857">
    <property type="term" value="F:transmembrane transporter activity"/>
    <property type="evidence" value="ECO:0007669"/>
    <property type="project" value="InterPro"/>
</dbReference>
<feature type="compositionally biased region" description="Low complexity" evidence="5">
    <location>
        <begin position="932"/>
        <end position="948"/>
    </location>
</feature>
<dbReference type="PRINTS" id="PR02047">
    <property type="entry name" value="BREFELDNASP4"/>
</dbReference>
<feature type="region of interest" description="Disordered" evidence="5">
    <location>
        <begin position="918"/>
        <end position="951"/>
    </location>
</feature>
<dbReference type="Pfam" id="PF13515">
    <property type="entry name" value="FUSC_2"/>
    <property type="match status" value="1"/>
</dbReference>
<feature type="transmembrane region" description="Helical" evidence="6">
    <location>
        <begin position="165"/>
        <end position="182"/>
    </location>
</feature>
<name>A0AA38H755_9TREE</name>
<evidence type="ECO:0000256" key="3">
    <source>
        <dbReference type="ARBA" id="ARBA00022989"/>
    </source>
</evidence>
<evidence type="ECO:0000256" key="2">
    <source>
        <dbReference type="ARBA" id="ARBA00022692"/>
    </source>
</evidence>
<dbReference type="InterPro" id="IPR023244">
    <property type="entry name" value="Brefeldin_A-sensitivity_4"/>
</dbReference>
<feature type="region of interest" description="Disordered" evidence="5">
    <location>
        <begin position="310"/>
        <end position="339"/>
    </location>
</feature>
<comment type="subcellular location">
    <subcellularLocation>
        <location evidence="1">Membrane</location>
        <topology evidence="1">Multi-pass membrane protein</topology>
    </subcellularLocation>
</comment>
<feature type="transmembrane region" description="Helical" evidence="6">
    <location>
        <begin position="653"/>
        <end position="677"/>
    </location>
</feature>
<dbReference type="InterPro" id="IPR049453">
    <property type="entry name" value="Memb_transporter_dom"/>
</dbReference>
<dbReference type="PANTHER" id="PTHR47804">
    <property type="entry name" value="60S RIBOSOMAL PROTEIN L19"/>
    <property type="match status" value="1"/>
</dbReference>
<accession>A0AA38H755</accession>
<feature type="region of interest" description="Disordered" evidence="5">
    <location>
        <begin position="223"/>
        <end position="250"/>
    </location>
</feature>
<dbReference type="Proteomes" id="UP001164286">
    <property type="component" value="Unassembled WGS sequence"/>
</dbReference>
<dbReference type="EMBL" id="JAKWFO010000008">
    <property type="protein sequence ID" value="KAI9633594.1"/>
    <property type="molecule type" value="Genomic_DNA"/>
</dbReference>
<evidence type="ECO:0000256" key="5">
    <source>
        <dbReference type="SAM" id="MobiDB-lite"/>
    </source>
</evidence>
<proteinExistence type="predicted"/>
<feature type="transmembrane region" description="Helical" evidence="6">
    <location>
        <begin position="21"/>
        <end position="41"/>
    </location>
</feature>
<gene>
    <name evidence="8" type="ORF">MKK02DRAFT_17253</name>
</gene>
<feature type="domain" description="Integral membrane bound transporter" evidence="7">
    <location>
        <begin position="630"/>
        <end position="755"/>
    </location>
</feature>
<dbReference type="RefSeq" id="XP_052943371.1">
    <property type="nucleotide sequence ID" value="XM_053085761.1"/>
</dbReference>